<sequence length="341" mass="37723">MSTQGLRNAIKALAAANDSLVTKDSKDVEKYKMSWAAPKTVAGKKIEHVKGIWYDANKVTVKLSLVGVVDLHRSHLGSYGNCYWNKEVRPKPYRRELSKSKFNLALTYPVLAPGHADADIVTAVLNQMYRLDEIESCAVAKMRQDGIPEPEKGTTDWVRFEEKDEGVQGWIHLTLGNAFVPSVKRIKVKDIADRAAKTTDQSGTPKKDDIEEDPEQYFTALGKHGLRHNEQLPCYKANGEKMGRTSGELRSELYHGRWVKAEVEMVLWNMQDDGKEIFQLCATRVDAIDAPAASMDGVVYESGKTTPPGGGSDTLSEDEDKQEGSSKGGRGEPPSKKVKLG</sequence>
<name>J0D201_AURST</name>
<evidence type="ECO:0000256" key="1">
    <source>
        <dbReference type="SAM" id="MobiDB-lite"/>
    </source>
</evidence>
<dbReference type="Proteomes" id="UP000006514">
    <property type="component" value="Unassembled WGS sequence"/>
</dbReference>
<dbReference type="EMBL" id="JH688784">
    <property type="protein sequence ID" value="EJD32632.1"/>
    <property type="molecule type" value="Genomic_DNA"/>
</dbReference>
<evidence type="ECO:0000313" key="2">
    <source>
        <dbReference type="EMBL" id="EJD32632.1"/>
    </source>
</evidence>
<gene>
    <name evidence="2" type="ORF">AURDEDRAFT_178272</name>
</gene>
<dbReference type="KEGG" id="adl:AURDEDRAFT_178272"/>
<feature type="region of interest" description="Disordered" evidence="1">
    <location>
        <begin position="194"/>
        <end position="213"/>
    </location>
</feature>
<dbReference type="OrthoDB" id="3325031at2759"/>
<organism evidence="2 3">
    <name type="scientific">Auricularia subglabra (strain TFB-10046 / SS5)</name>
    <name type="common">White-rot fungus</name>
    <name type="synonym">Auricularia delicata (strain TFB10046)</name>
    <dbReference type="NCBI Taxonomy" id="717982"/>
    <lineage>
        <taxon>Eukaryota</taxon>
        <taxon>Fungi</taxon>
        <taxon>Dikarya</taxon>
        <taxon>Basidiomycota</taxon>
        <taxon>Agaricomycotina</taxon>
        <taxon>Agaricomycetes</taxon>
        <taxon>Auriculariales</taxon>
        <taxon>Auriculariaceae</taxon>
        <taxon>Auricularia</taxon>
    </lineage>
</organism>
<evidence type="ECO:0000313" key="3">
    <source>
        <dbReference type="Proteomes" id="UP000006514"/>
    </source>
</evidence>
<dbReference type="InParanoid" id="J0D201"/>
<proteinExistence type="predicted"/>
<feature type="region of interest" description="Disordered" evidence="1">
    <location>
        <begin position="299"/>
        <end position="341"/>
    </location>
</feature>
<protein>
    <submittedName>
        <fullName evidence="2">Uncharacterized protein</fullName>
    </submittedName>
</protein>
<dbReference type="AlphaFoldDB" id="J0D201"/>
<keyword evidence="3" id="KW-1185">Reference proteome</keyword>
<accession>J0D201</accession>
<reference evidence="3" key="1">
    <citation type="journal article" date="2012" name="Science">
        <title>The Paleozoic origin of enzymatic lignin decomposition reconstructed from 31 fungal genomes.</title>
        <authorList>
            <person name="Floudas D."/>
            <person name="Binder M."/>
            <person name="Riley R."/>
            <person name="Barry K."/>
            <person name="Blanchette R.A."/>
            <person name="Henrissat B."/>
            <person name="Martinez A.T."/>
            <person name="Otillar R."/>
            <person name="Spatafora J.W."/>
            <person name="Yadav J.S."/>
            <person name="Aerts A."/>
            <person name="Benoit I."/>
            <person name="Boyd A."/>
            <person name="Carlson A."/>
            <person name="Copeland A."/>
            <person name="Coutinho P.M."/>
            <person name="de Vries R.P."/>
            <person name="Ferreira P."/>
            <person name="Findley K."/>
            <person name="Foster B."/>
            <person name="Gaskell J."/>
            <person name="Glotzer D."/>
            <person name="Gorecki P."/>
            <person name="Heitman J."/>
            <person name="Hesse C."/>
            <person name="Hori C."/>
            <person name="Igarashi K."/>
            <person name="Jurgens J.A."/>
            <person name="Kallen N."/>
            <person name="Kersten P."/>
            <person name="Kohler A."/>
            <person name="Kuees U."/>
            <person name="Kumar T.K.A."/>
            <person name="Kuo A."/>
            <person name="LaButti K."/>
            <person name="Larrondo L.F."/>
            <person name="Lindquist E."/>
            <person name="Ling A."/>
            <person name="Lombard V."/>
            <person name="Lucas S."/>
            <person name="Lundell T."/>
            <person name="Martin R."/>
            <person name="McLaughlin D.J."/>
            <person name="Morgenstern I."/>
            <person name="Morin E."/>
            <person name="Murat C."/>
            <person name="Nagy L.G."/>
            <person name="Nolan M."/>
            <person name="Ohm R.A."/>
            <person name="Patyshakuliyeva A."/>
            <person name="Rokas A."/>
            <person name="Ruiz-Duenas F.J."/>
            <person name="Sabat G."/>
            <person name="Salamov A."/>
            <person name="Samejima M."/>
            <person name="Schmutz J."/>
            <person name="Slot J.C."/>
            <person name="St John F."/>
            <person name="Stenlid J."/>
            <person name="Sun H."/>
            <person name="Sun S."/>
            <person name="Syed K."/>
            <person name="Tsang A."/>
            <person name="Wiebenga A."/>
            <person name="Young D."/>
            <person name="Pisabarro A."/>
            <person name="Eastwood D.C."/>
            <person name="Martin F."/>
            <person name="Cullen D."/>
            <person name="Grigoriev I.V."/>
            <person name="Hibbett D.S."/>
        </authorList>
    </citation>
    <scope>NUCLEOTIDE SEQUENCE [LARGE SCALE GENOMIC DNA]</scope>
    <source>
        <strain evidence="3">TFB10046</strain>
    </source>
</reference>